<proteinExistence type="predicted"/>
<organism evidence="1 2">
    <name type="scientific">Knipowitschia caucasica</name>
    <name type="common">Caucasian dwarf goby</name>
    <name type="synonym">Pomatoschistus caucasicus</name>
    <dbReference type="NCBI Taxonomy" id="637954"/>
    <lineage>
        <taxon>Eukaryota</taxon>
        <taxon>Metazoa</taxon>
        <taxon>Chordata</taxon>
        <taxon>Craniata</taxon>
        <taxon>Vertebrata</taxon>
        <taxon>Euteleostomi</taxon>
        <taxon>Actinopterygii</taxon>
        <taxon>Neopterygii</taxon>
        <taxon>Teleostei</taxon>
        <taxon>Neoteleostei</taxon>
        <taxon>Acanthomorphata</taxon>
        <taxon>Gobiaria</taxon>
        <taxon>Gobiiformes</taxon>
        <taxon>Gobioidei</taxon>
        <taxon>Gobiidae</taxon>
        <taxon>Gobiinae</taxon>
        <taxon>Knipowitschia</taxon>
    </lineage>
</organism>
<protein>
    <submittedName>
        <fullName evidence="1">Uncharacterized protein</fullName>
    </submittedName>
</protein>
<accession>A0AAV2K1X6</accession>
<keyword evidence="2" id="KW-1185">Reference proteome</keyword>
<dbReference type="EMBL" id="OZ035837">
    <property type="protein sequence ID" value="CAL1582030.1"/>
    <property type="molecule type" value="Genomic_DNA"/>
</dbReference>
<dbReference type="AlphaFoldDB" id="A0AAV2K1X6"/>
<reference evidence="1 2" key="1">
    <citation type="submission" date="2024-04" db="EMBL/GenBank/DDBJ databases">
        <authorList>
            <person name="Waldvogel A.-M."/>
            <person name="Schoenle A."/>
        </authorList>
    </citation>
    <scope>NUCLEOTIDE SEQUENCE [LARGE SCALE GENOMIC DNA]</scope>
</reference>
<evidence type="ECO:0000313" key="2">
    <source>
        <dbReference type="Proteomes" id="UP001497482"/>
    </source>
</evidence>
<dbReference type="Proteomes" id="UP001497482">
    <property type="component" value="Chromosome 15"/>
</dbReference>
<evidence type="ECO:0000313" key="1">
    <source>
        <dbReference type="EMBL" id="CAL1582030.1"/>
    </source>
</evidence>
<sequence length="98" mass="9958">MLASSHRCRGHAGSASGPFGSTELRGGHYGVIQFPLFGALGDCVVTFAGLLCTQCQDLTGCAAAARSIVRRPSGLAPPLTAAATTASPLSSLKLQFSH</sequence>
<gene>
    <name evidence="1" type="ORF">KC01_LOCUS12722</name>
</gene>
<name>A0AAV2K1X6_KNICA</name>